<dbReference type="AlphaFoldDB" id="I0JTD6"/>
<dbReference type="Proteomes" id="UP000007397">
    <property type="component" value="Chromosome"/>
</dbReference>
<accession>I0JTD6</accession>
<dbReference type="EMBL" id="HE717023">
    <property type="protein sequence ID" value="CCG47408.1"/>
    <property type="molecule type" value="Genomic_DNA"/>
</dbReference>
<dbReference type="InterPro" id="IPR036173">
    <property type="entry name" value="G39-like_N_sf"/>
</dbReference>
<dbReference type="HOGENOM" id="CLU_2193287_0_0_9"/>
<sequence>MNYEEAVEVLKTIEEVYVGKFPLTKRKVTLWTAELEKMKYDQVMRRLTNHVVKSPFPPTLSEIAVYEVSDNGMAEKMARWKKEAAEVSEETKRLFLEKLDEMERKMDK</sequence>
<gene>
    <name evidence="1" type="ordered locus">HBHAL_5073</name>
</gene>
<organism evidence="1 2">
    <name type="scientific">Halobacillus halophilus (strain ATCC 35676 / DSM 2266 / JCM 20832 / KCTC 3685 / LMG 17431 / NBRC 102448 / NCIMB 2269)</name>
    <name type="common">Sporosarcina halophila</name>
    <dbReference type="NCBI Taxonomy" id="866895"/>
    <lineage>
        <taxon>Bacteria</taxon>
        <taxon>Bacillati</taxon>
        <taxon>Bacillota</taxon>
        <taxon>Bacilli</taxon>
        <taxon>Bacillales</taxon>
        <taxon>Bacillaceae</taxon>
        <taxon>Halobacillus</taxon>
    </lineage>
</organism>
<keyword evidence="2" id="KW-1185">Reference proteome</keyword>
<dbReference type="PATRIC" id="fig|866895.3.peg.4113"/>
<evidence type="ECO:0008006" key="3">
    <source>
        <dbReference type="Google" id="ProtNLM"/>
    </source>
</evidence>
<dbReference type="SUPFAM" id="SSF89064">
    <property type="entry name" value="Replisome organizer (g39p helicase loader/inhibitor protein)"/>
    <property type="match status" value="1"/>
</dbReference>
<evidence type="ECO:0000313" key="1">
    <source>
        <dbReference type="EMBL" id="CCG47408.1"/>
    </source>
</evidence>
<dbReference type="eggNOG" id="ENOG50304PN">
    <property type="taxonomic scope" value="Bacteria"/>
</dbReference>
<proteinExistence type="predicted"/>
<evidence type="ECO:0000313" key="2">
    <source>
        <dbReference type="Proteomes" id="UP000007397"/>
    </source>
</evidence>
<dbReference type="RefSeq" id="WP_014645290.1">
    <property type="nucleotide sequence ID" value="NC_017668.1"/>
</dbReference>
<dbReference type="Gene3D" id="1.10.8.200">
    <property type="entry name" value="Replisome organizer (g39p helicase loader/inhibitor protein)"/>
    <property type="match status" value="1"/>
</dbReference>
<name>I0JTD6_HALH3</name>
<dbReference type="STRING" id="866895.HBHAL_5073"/>
<protein>
    <recommendedName>
        <fullName evidence="3">Replicative helicase inhibitor G39P N-terminal domain-containing protein</fullName>
    </recommendedName>
</protein>
<reference evidence="1 2" key="1">
    <citation type="journal article" date="2013" name="Environ. Microbiol.">
        <title>Chloride and organic osmolytes: a hybrid strategy to cope with elevated salinities by the moderately halophilic, chloride-dependent bacterium Halobacillus halophilus.</title>
        <authorList>
            <person name="Saum S.H."/>
            <person name="Pfeiffer F."/>
            <person name="Palm P."/>
            <person name="Rampp M."/>
            <person name="Schuster S.C."/>
            <person name="Muller V."/>
            <person name="Oesterhelt D."/>
        </authorList>
    </citation>
    <scope>NUCLEOTIDE SEQUENCE [LARGE SCALE GENOMIC DNA]</scope>
    <source>
        <strain evidence="2">ATCC 35676 / DSM 2266 / JCM 20832 / KCTC 3685 / LMG 17431 / NBRC 102448 / NCIMB 2269</strain>
    </source>
</reference>
<dbReference type="KEGG" id="hhd:HBHAL_5073"/>